<evidence type="ECO:0000256" key="4">
    <source>
        <dbReference type="ARBA" id="ARBA00022833"/>
    </source>
</evidence>
<evidence type="ECO:0000313" key="10">
    <source>
        <dbReference type="Proteomes" id="UP000292881"/>
    </source>
</evidence>
<keyword evidence="7" id="KW-0812">Transmembrane</keyword>
<keyword evidence="1 6" id="KW-0645">Protease</keyword>
<evidence type="ECO:0000256" key="2">
    <source>
        <dbReference type="ARBA" id="ARBA00022723"/>
    </source>
</evidence>
<evidence type="ECO:0000256" key="1">
    <source>
        <dbReference type="ARBA" id="ARBA00022670"/>
    </source>
</evidence>
<keyword evidence="3 6" id="KW-0378">Hydrolase</keyword>
<comment type="caution">
    <text evidence="9">The sequence shown here is derived from an EMBL/GenBank/DDBJ whole genome shotgun (WGS) entry which is preliminary data.</text>
</comment>
<dbReference type="RefSeq" id="WP_129233557.1">
    <property type="nucleotide sequence ID" value="NZ_SDPL01000036.1"/>
</dbReference>
<keyword evidence="4 6" id="KW-0862">Zinc</keyword>
<comment type="similarity">
    <text evidence="6">Belongs to the peptidase M48 family.</text>
</comment>
<feature type="transmembrane region" description="Helical" evidence="7">
    <location>
        <begin position="34"/>
        <end position="58"/>
    </location>
</feature>
<dbReference type="EMBL" id="SDPL01000036">
    <property type="protein sequence ID" value="RXZ50075.1"/>
    <property type="molecule type" value="Genomic_DNA"/>
</dbReference>
<feature type="domain" description="Peptidase M48" evidence="8">
    <location>
        <begin position="117"/>
        <end position="196"/>
    </location>
</feature>
<dbReference type="Pfam" id="PF01435">
    <property type="entry name" value="Peptidase_M48"/>
    <property type="match status" value="1"/>
</dbReference>
<proteinExistence type="inferred from homology"/>
<dbReference type="PANTHER" id="PTHR34978:SF3">
    <property type="entry name" value="SLR0241 PROTEIN"/>
    <property type="match status" value="1"/>
</dbReference>
<keyword evidence="5 6" id="KW-0482">Metalloprotease</keyword>
<protein>
    <submittedName>
        <fullName evidence="9">M56 family peptidase</fullName>
    </submittedName>
</protein>
<dbReference type="GO" id="GO:0006508">
    <property type="term" value="P:proteolysis"/>
    <property type="evidence" value="ECO:0007669"/>
    <property type="project" value="UniProtKB-KW"/>
</dbReference>
<dbReference type="PANTHER" id="PTHR34978">
    <property type="entry name" value="POSSIBLE SENSOR-TRANSDUCER PROTEIN BLAR"/>
    <property type="match status" value="1"/>
</dbReference>
<feature type="transmembrane region" description="Helical" evidence="7">
    <location>
        <begin position="88"/>
        <end position="113"/>
    </location>
</feature>
<dbReference type="CDD" id="cd07326">
    <property type="entry name" value="M56_BlaR1_MecR1_like"/>
    <property type="match status" value="1"/>
</dbReference>
<dbReference type="Gene3D" id="3.30.2010.10">
    <property type="entry name" value="Metalloproteases ('zincins'), catalytic domain"/>
    <property type="match status" value="1"/>
</dbReference>
<keyword evidence="7" id="KW-0472">Membrane</keyword>
<evidence type="ECO:0000259" key="8">
    <source>
        <dbReference type="Pfam" id="PF01435"/>
    </source>
</evidence>
<feature type="transmembrane region" description="Helical" evidence="7">
    <location>
        <begin position="289"/>
        <end position="309"/>
    </location>
</feature>
<reference evidence="9 10" key="1">
    <citation type="submission" date="2019-01" db="EMBL/GenBank/DDBJ databases">
        <authorList>
            <person name="Li J."/>
        </authorList>
    </citation>
    <scope>NUCLEOTIDE SEQUENCE [LARGE SCALE GENOMIC DNA]</scope>
    <source>
        <strain evidence="9 10">CGMCC 4.7180</strain>
    </source>
</reference>
<evidence type="ECO:0000256" key="5">
    <source>
        <dbReference type="ARBA" id="ARBA00023049"/>
    </source>
</evidence>
<accession>A0A4Q2JP92</accession>
<comment type="cofactor">
    <cofactor evidence="6">
        <name>Zn(2+)</name>
        <dbReference type="ChEBI" id="CHEBI:29105"/>
    </cofactor>
    <text evidence="6">Binds 1 zinc ion per subunit.</text>
</comment>
<dbReference type="GO" id="GO:0046872">
    <property type="term" value="F:metal ion binding"/>
    <property type="evidence" value="ECO:0007669"/>
    <property type="project" value="UniProtKB-KW"/>
</dbReference>
<evidence type="ECO:0000256" key="6">
    <source>
        <dbReference type="RuleBase" id="RU003983"/>
    </source>
</evidence>
<dbReference type="InterPro" id="IPR001915">
    <property type="entry name" value="Peptidase_M48"/>
</dbReference>
<keyword evidence="2" id="KW-0479">Metal-binding</keyword>
<evidence type="ECO:0000313" key="9">
    <source>
        <dbReference type="EMBL" id="RXZ50075.1"/>
    </source>
</evidence>
<organism evidence="9 10">
    <name type="scientific">Agromyces binzhouensis</name>
    <dbReference type="NCBI Taxonomy" id="1817495"/>
    <lineage>
        <taxon>Bacteria</taxon>
        <taxon>Bacillati</taxon>
        <taxon>Actinomycetota</taxon>
        <taxon>Actinomycetes</taxon>
        <taxon>Micrococcales</taxon>
        <taxon>Microbacteriaceae</taxon>
        <taxon>Agromyces</taxon>
    </lineage>
</organism>
<sequence length="310" mass="32108">MIAAAVALGALALALAWPVPVALSRAEWPVRSPATALVLWQGIALGGGLSMIGALLAFGASPAGSLSGAADALIPVIAAGPIPEGFGVVHLAALTLAVGLAVHLALNLATTAVRAERARRRQHRLIDLLASPASASTGARVLAHPVPAAYCVPGLRTATVITDGLVDLLDDDELRAVVGHERAHLDQLHHLVLLAFRAWHAALPWFPIANRAERSVAMLTEMLADDAPRRRVGVEPLRTALLRVGSSGASAAYSDSPTASAASDERVLERRLARLEADLHPLDPRARSATWLLATAIVAVPVCVLAAIAA</sequence>
<dbReference type="OrthoDB" id="9785340at2"/>
<keyword evidence="10" id="KW-1185">Reference proteome</keyword>
<dbReference type="InterPro" id="IPR052173">
    <property type="entry name" value="Beta-lactam_resp_regulator"/>
</dbReference>
<evidence type="ECO:0000256" key="3">
    <source>
        <dbReference type="ARBA" id="ARBA00022801"/>
    </source>
</evidence>
<dbReference type="Proteomes" id="UP000292881">
    <property type="component" value="Unassembled WGS sequence"/>
</dbReference>
<evidence type="ECO:0000256" key="7">
    <source>
        <dbReference type="SAM" id="Phobius"/>
    </source>
</evidence>
<name>A0A4Q2JP92_9MICO</name>
<dbReference type="GO" id="GO:0004222">
    <property type="term" value="F:metalloendopeptidase activity"/>
    <property type="evidence" value="ECO:0007669"/>
    <property type="project" value="InterPro"/>
</dbReference>
<dbReference type="AlphaFoldDB" id="A0A4Q2JP92"/>
<gene>
    <name evidence="9" type="ORF">ESO86_03800</name>
</gene>
<keyword evidence="7" id="KW-1133">Transmembrane helix</keyword>